<proteinExistence type="predicted"/>
<dbReference type="Proteomes" id="UP000632740">
    <property type="component" value="Unassembled WGS sequence"/>
</dbReference>
<sequence length="39" mass="4231">MSEEPVRVHPSEPAEGSESPSDTPDERRHSDQPAEGEDG</sequence>
<evidence type="ECO:0000313" key="2">
    <source>
        <dbReference type="EMBL" id="GIG20994.1"/>
    </source>
</evidence>
<comment type="caution">
    <text evidence="2">The sequence shown here is derived from an EMBL/GenBank/DDBJ whole genome shotgun (WGS) entry which is preliminary data.</text>
</comment>
<evidence type="ECO:0000313" key="3">
    <source>
        <dbReference type="Proteomes" id="UP000632740"/>
    </source>
</evidence>
<reference evidence="2" key="1">
    <citation type="submission" date="2021-01" db="EMBL/GenBank/DDBJ databases">
        <title>Whole genome shotgun sequence of Cellulomonas chitinilytica NBRC 110799.</title>
        <authorList>
            <person name="Komaki H."/>
            <person name="Tamura T."/>
        </authorList>
    </citation>
    <scope>NUCLEOTIDE SEQUENCE</scope>
    <source>
        <strain evidence="2">NBRC 110799</strain>
    </source>
</reference>
<keyword evidence="3" id="KW-1185">Reference proteome</keyword>
<organism evidence="2 3">
    <name type="scientific">Cellulomonas chitinilytica</name>
    <dbReference type="NCBI Taxonomy" id="398759"/>
    <lineage>
        <taxon>Bacteria</taxon>
        <taxon>Bacillati</taxon>
        <taxon>Actinomycetota</taxon>
        <taxon>Actinomycetes</taxon>
        <taxon>Micrococcales</taxon>
        <taxon>Cellulomonadaceae</taxon>
        <taxon>Cellulomonas</taxon>
    </lineage>
</organism>
<dbReference type="AlphaFoldDB" id="A0A919U2C6"/>
<gene>
    <name evidence="2" type="ORF">Cch01nite_17180</name>
</gene>
<accession>A0A919U2C6</accession>
<feature type="region of interest" description="Disordered" evidence="1">
    <location>
        <begin position="1"/>
        <end position="39"/>
    </location>
</feature>
<evidence type="ECO:0000256" key="1">
    <source>
        <dbReference type="SAM" id="MobiDB-lite"/>
    </source>
</evidence>
<protein>
    <submittedName>
        <fullName evidence="2">Uncharacterized protein</fullName>
    </submittedName>
</protein>
<dbReference type="EMBL" id="BONK01000005">
    <property type="protein sequence ID" value="GIG20994.1"/>
    <property type="molecule type" value="Genomic_DNA"/>
</dbReference>
<name>A0A919U2C6_9CELL</name>
<feature type="compositionally biased region" description="Basic and acidic residues" evidence="1">
    <location>
        <begin position="1"/>
        <end position="12"/>
    </location>
</feature>